<keyword evidence="1" id="KW-0812">Transmembrane</keyword>
<comment type="caution">
    <text evidence="2">The sequence shown here is derived from an EMBL/GenBank/DDBJ whole genome shotgun (WGS) entry which is preliminary data.</text>
</comment>
<keyword evidence="1" id="KW-0472">Membrane</keyword>
<dbReference type="AlphaFoldDB" id="A0A2T4U9N0"/>
<dbReference type="RefSeq" id="WP_107583285.1">
    <property type="nucleotide sequence ID" value="NZ_PZJJ01000002.1"/>
</dbReference>
<reference evidence="2 3" key="1">
    <citation type="submission" date="2018-03" db="EMBL/GenBank/DDBJ databases">
        <title>Alkalicoccus saliphilus sp. nov., isolated from a mineral pool.</title>
        <authorList>
            <person name="Zhao B."/>
        </authorList>
    </citation>
    <scope>NUCLEOTIDE SEQUENCE [LARGE SCALE GENOMIC DNA]</scope>
    <source>
        <strain evidence="2 3">6AG</strain>
    </source>
</reference>
<protein>
    <submittedName>
        <fullName evidence="2">Uncharacterized protein</fullName>
    </submittedName>
</protein>
<dbReference type="OrthoDB" id="2449392at2"/>
<organism evidence="2 3">
    <name type="scientific">Alkalicoccus saliphilus</name>
    <dbReference type="NCBI Taxonomy" id="200989"/>
    <lineage>
        <taxon>Bacteria</taxon>
        <taxon>Bacillati</taxon>
        <taxon>Bacillota</taxon>
        <taxon>Bacilli</taxon>
        <taxon>Bacillales</taxon>
        <taxon>Bacillaceae</taxon>
        <taxon>Alkalicoccus</taxon>
    </lineage>
</organism>
<keyword evidence="3" id="KW-1185">Reference proteome</keyword>
<gene>
    <name evidence="2" type="ORF">C6Y45_01640</name>
</gene>
<evidence type="ECO:0000313" key="3">
    <source>
        <dbReference type="Proteomes" id="UP000240509"/>
    </source>
</evidence>
<name>A0A2T4U9N0_9BACI</name>
<feature type="transmembrane region" description="Helical" evidence="1">
    <location>
        <begin position="58"/>
        <end position="82"/>
    </location>
</feature>
<proteinExistence type="predicted"/>
<keyword evidence="1" id="KW-1133">Transmembrane helix</keyword>
<accession>A0A2T4U9N0</accession>
<evidence type="ECO:0000256" key="1">
    <source>
        <dbReference type="SAM" id="Phobius"/>
    </source>
</evidence>
<dbReference type="EMBL" id="PZJJ01000002">
    <property type="protein sequence ID" value="PTL40108.1"/>
    <property type="molecule type" value="Genomic_DNA"/>
</dbReference>
<feature type="transmembrane region" description="Helical" evidence="1">
    <location>
        <begin position="12"/>
        <end position="38"/>
    </location>
</feature>
<sequence length="209" mass="23985">MKRRKQIDADTLMPYVLTAGPLLIISAFFVPVIVIMMVQDMLFFSYDHWSFIRPRAAYLGFGGAMIWLAVCLFSLYFIKAAAEKKNWNDRSLSVHTLLMAAAFPIFVLSIYHYAYLDEAGVKVNAFWSVSEDEIHWGDVESVSRVVEEDTQRVTSYTFSGNGRTLTIPYATEDYQTRQAVNRVLSEYEWEVEDKISEASEDPGDQQFID</sequence>
<evidence type="ECO:0000313" key="2">
    <source>
        <dbReference type="EMBL" id="PTL40108.1"/>
    </source>
</evidence>
<feature type="transmembrane region" description="Helical" evidence="1">
    <location>
        <begin position="94"/>
        <end position="114"/>
    </location>
</feature>
<dbReference type="Proteomes" id="UP000240509">
    <property type="component" value="Unassembled WGS sequence"/>
</dbReference>